<dbReference type="PROSITE" id="PS50932">
    <property type="entry name" value="HTH_LACI_2"/>
    <property type="match status" value="1"/>
</dbReference>
<dbReference type="Proteomes" id="UP000240243">
    <property type="component" value="Unassembled WGS sequence"/>
</dbReference>
<dbReference type="AlphaFoldDB" id="A0A2P7RAM5"/>
<feature type="domain" description="HTH lacI-type" evidence="4">
    <location>
        <begin position="13"/>
        <end position="67"/>
    </location>
</feature>
<dbReference type="InterPro" id="IPR001761">
    <property type="entry name" value="Peripla_BP/Lac1_sug-bd_dom"/>
</dbReference>
<evidence type="ECO:0000256" key="3">
    <source>
        <dbReference type="ARBA" id="ARBA00023163"/>
    </source>
</evidence>
<evidence type="ECO:0000256" key="2">
    <source>
        <dbReference type="ARBA" id="ARBA00023125"/>
    </source>
</evidence>
<dbReference type="SUPFAM" id="SSF47413">
    <property type="entry name" value="lambda repressor-like DNA-binding domains"/>
    <property type="match status" value="1"/>
</dbReference>
<dbReference type="RefSeq" id="WP_106727712.1">
    <property type="nucleotide sequence ID" value="NZ_PXYG01000001.1"/>
</dbReference>
<evidence type="ECO:0000259" key="4">
    <source>
        <dbReference type="PROSITE" id="PS50932"/>
    </source>
</evidence>
<dbReference type="SMART" id="SM00354">
    <property type="entry name" value="HTH_LACI"/>
    <property type="match status" value="1"/>
</dbReference>
<dbReference type="InterPro" id="IPR028082">
    <property type="entry name" value="Peripla_BP_I"/>
</dbReference>
<dbReference type="Pfam" id="PF00356">
    <property type="entry name" value="LacI"/>
    <property type="match status" value="1"/>
</dbReference>
<dbReference type="Gene3D" id="3.40.50.2300">
    <property type="match status" value="2"/>
</dbReference>
<dbReference type="InterPro" id="IPR000843">
    <property type="entry name" value="HTH_LacI"/>
</dbReference>
<dbReference type="PANTHER" id="PTHR30146:SF109">
    <property type="entry name" value="HTH-TYPE TRANSCRIPTIONAL REGULATOR GALS"/>
    <property type="match status" value="1"/>
</dbReference>
<comment type="caution">
    <text evidence="5">The sequence shown here is derived from an EMBL/GenBank/DDBJ whole genome shotgun (WGS) entry which is preliminary data.</text>
</comment>
<dbReference type="Pfam" id="PF00532">
    <property type="entry name" value="Peripla_BP_1"/>
    <property type="match status" value="1"/>
</dbReference>
<dbReference type="InterPro" id="IPR010982">
    <property type="entry name" value="Lambda_DNA-bd_dom_sf"/>
</dbReference>
<evidence type="ECO:0000313" key="6">
    <source>
        <dbReference type="Proteomes" id="UP000240243"/>
    </source>
</evidence>
<keyword evidence="1" id="KW-0805">Transcription regulation</keyword>
<keyword evidence="3" id="KW-0804">Transcription</keyword>
<proteinExistence type="predicted"/>
<keyword evidence="2" id="KW-0238">DNA-binding</keyword>
<evidence type="ECO:0000313" key="5">
    <source>
        <dbReference type="EMBL" id="PSJ47294.1"/>
    </source>
</evidence>
<sequence>MVKNTQEQGTRKATASDVAERAGVSKWTVSRAFTEGASISPKALARVRQAAEELGYKPNLLARSLTTRRTNIVGLVVDELGNPNLAMILDEITRQLQRKGYMAMLLNITSEQSYRAAMSLADQFQVDGLIFLGTILSDELLQLARNIGNIPLIVLYRNSDNPDIHVVSTDGYRAGQEIAALMVAEGHRRIGYMAGPPSESTQLRRLDGFRDGLAERGKELALMLGAEHYQREQGYRSLLHYLDTTPREARVEALFCENDILAIGAMEALKVRGEEGSMAIVGFDDIDQAASPCYQLTTYRQPLQVLIGEAIRRLTADEAPSRYLAPGALVLRTSHLRGDQ</sequence>
<name>A0A2P7RAM5_9GAMM</name>
<dbReference type="CDD" id="cd01392">
    <property type="entry name" value="HTH_LacI"/>
    <property type="match status" value="1"/>
</dbReference>
<gene>
    <name evidence="5" type="ORF">C7H85_00180</name>
</gene>
<reference evidence="5 6" key="1">
    <citation type="submission" date="2018-03" db="EMBL/GenBank/DDBJ databases">
        <title>The draft genome of Zobellella sp. 59N8.</title>
        <authorList>
            <person name="Liu L."/>
            <person name="Li L."/>
            <person name="Zhang X."/>
            <person name="Liang L."/>
            <person name="Wang T."/>
        </authorList>
    </citation>
    <scope>NUCLEOTIDE SEQUENCE [LARGE SCALE GENOMIC DNA]</scope>
    <source>
        <strain evidence="5 6">59N8</strain>
    </source>
</reference>
<dbReference type="SUPFAM" id="SSF53822">
    <property type="entry name" value="Periplasmic binding protein-like I"/>
    <property type="match status" value="1"/>
</dbReference>
<dbReference type="Gene3D" id="1.10.260.40">
    <property type="entry name" value="lambda repressor-like DNA-binding domains"/>
    <property type="match status" value="1"/>
</dbReference>
<evidence type="ECO:0000256" key="1">
    <source>
        <dbReference type="ARBA" id="ARBA00023015"/>
    </source>
</evidence>
<dbReference type="OrthoDB" id="6619319at2"/>
<dbReference type="PANTHER" id="PTHR30146">
    <property type="entry name" value="LACI-RELATED TRANSCRIPTIONAL REPRESSOR"/>
    <property type="match status" value="1"/>
</dbReference>
<protein>
    <submittedName>
        <fullName evidence="5">LacI family transcriptional regulator</fullName>
    </submittedName>
</protein>
<dbReference type="EMBL" id="PXYG01000001">
    <property type="protein sequence ID" value="PSJ47294.1"/>
    <property type="molecule type" value="Genomic_DNA"/>
</dbReference>
<dbReference type="GO" id="GO:0003700">
    <property type="term" value="F:DNA-binding transcription factor activity"/>
    <property type="evidence" value="ECO:0007669"/>
    <property type="project" value="TreeGrafter"/>
</dbReference>
<dbReference type="GO" id="GO:0000976">
    <property type="term" value="F:transcription cis-regulatory region binding"/>
    <property type="evidence" value="ECO:0007669"/>
    <property type="project" value="TreeGrafter"/>
</dbReference>
<dbReference type="CDD" id="cd06278">
    <property type="entry name" value="PBP1_LacI-like"/>
    <property type="match status" value="1"/>
</dbReference>
<accession>A0A2P7RAM5</accession>
<keyword evidence="6" id="KW-1185">Reference proteome</keyword>
<organism evidence="5 6">
    <name type="scientific">Zobellella endophytica</name>
    <dbReference type="NCBI Taxonomy" id="2116700"/>
    <lineage>
        <taxon>Bacteria</taxon>
        <taxon>Pseudomonadati</taxon>
        <taxon>Pseudomonadota</taxon>
        <taxon>Gammaproteobacteria</taxon>
        <taxon>Aeromonadales</taxon>
        <taxon>Aeromonadaceae</taxon>
        <taxon>Zobellella</taxon>
    </lineage>
</organism>